<name>A0A8S5QKX8_9CAUD</name>
<evidence type="ECO:0000313" key="1">
    <source>
        <dbReference type="EMBL" id="DAE19926.1"/>
    </source>
</evidence>
<reference evidence="1" key="1">
    <citation type="journal article" date="2021" name="Proc. Natl. Acad. Sci. U.S.A.">
        <title>A Catalog of Tens of Thousands of Viruses from Human Metagenomes Reveals Hidden Associations with Chronic Diseases.</title>
        <authorList>
            <person name="Tisza M.J."/>
            <person name="Buck C.B."/>
        </authorList>
    </citation>
    <scope>NUCLEOTIDE SEQUENCE</scope>
    <source>
        <strain evidence="1">CtYsL76</strain>
    </source>
</reference>
<organism evidence="1">
    <name type="scientific">CrAss-like virus sp. ctYsL76</name>
    <dbReference type="NCBI Taxonomy" id="2826826"/>
    <lineage>
        <taxon>Viruses</taxon>
        <taxon>Duplodnaviria</taxon>
        <taxon>Heunggongvirae</taxon>
        <taxon>Uroviricota</taxon>
        <taxon>Caudoviricetes</taxon>
        <taxon>Crassvirales</taxon>
    </lineage>
</organism>
<dbReference type="SUPFAM" id="SSF56672">
    <property type="entry name" value="DNA/RNA polymerases"/>
    <property type="match status" value="1"/>
</dbReference>
<protein>
    <submittedName>
        <fullName evidence="1">DNA polymerase</fullName>
    </submittedName>
</protein>
<dbReference type="EMBL" id="BK015689">
    <property type="protein sequence ID" value="DAE19926.1"/>
    <property type="molecule type" value="Genomic_DNA"/>
</dbReference>
<sequence>MLLERLISVGAKIVQSNTDGIFYLIDNQRLTDVDRVCKEWESITKLILEADYFEAMYQFAINDYIAVKAGYSKTKDPKLIKKKGLFIDEVKLGKGMQAIIIPEAICKCLVDNIPVEETIYNCKDINKFITYQKVSKEYSVEYAGKLIQHINRYYVSTDGPWLYKCKVDENGKRYNYIKLLTDSGVTIMNTINKDQELPSNINYSFYIAAAQKIVCMFKHKQLSLF</sequence>
<dbReference type="InterPro" id="IPR043502">
    <property type="entry name" value="DNA/RNA_pol_sf"/>
</dbReference>
<accession>A0A8S5QKX8</accession>
<proteinExistence type="predicted"/>